<keyword evidence="1" id="KW-0378">Hydrolase</keyword>
<dbReference type="RefSeq" id="WP_023948202.1">
    <property type="nucleotide sequence ID" value="NZ_BASD01000014.1"/>
</dbReference>
<proteinExistence type="inferred from homology"/>
<organism evidence="2 3">
    <name type="scientific">Helicobacter fennelliae MRY12-0050</name>
    <dbReference type="NCBI Taxonomy" id="1325130"/>
    <lineage>
        <taxon>Bacteria</taxon>
        <taxon>Pseudomonadati</taxon>
        <taxon>Campylobacterota</taxon>
        <taxon>Epsilonproteobacteria</taxon>
        <taxon>Campylobacterales</taxon>
        <taxon>Helicobacteraceae</taxon>
        <taxon>Helicobacter</taxon>
    </lineage>
</organism>
<protein>
    <recommendedName>
        <fullName evidence="1">Beta-lactamase</fullName>
        <ecNumber evidence="1">3.5.2.6</ecNumber>
    </recommendedName>
</protein>
<dbReference type="EC" id="3.5.2.6" evidence="1"/>
<gene>
    <name evidence="2" type="ORF">HFN_0203</name>
</gene>
<evidence type="ECO:0000313" key="2">
    <source>
        <dbReference type="EMBL" id="GAD19072.1"/>
    </source>
</evidence>
<sequence>MQKLSKMLGLAVVAIVCSACYNKATTQKSKESLQSLCESHDKPACFELKKIELSELNEPKPYQLWDFMDDFWDMCHRFSYIVPQACDERDKTAQRYIRAVLALPKDEKGSYYIQKLDLLSHQTGSLNPKILQMASSARDEIIAEFEKDCNANDTQSCAMLTSFYYGLLLSWDIDYIEILRSYDGEVHKIYAPKFQAVAQKACELGDARSCMNGAAFYYFYKPKQDYAVARDFGKKLYLLLKNAKIQGKLNIKDAEYLATLARIEATRDDKDDKAERKQYMLDYFKAGCDDLQSGVVCDKFAKAYDDNRESYYVSYNMPELINQKQALHYYDKACALGVGCMRLAQIYLFGEVVSNKEVKQNNAKAKHYFTKDCDSGVDDYECGIDGDDNVCSASNPSCFIKRLSPKELENLDESIFN</sequence>
<keyword evidence="1" id="KW-0964">Secreted</keyword>
<dbReference type="OrthoDB" id="9772133at2"/>
<dbReference type="GO" id="GO:0005576">
    <property type="term" value="C:extracellular region"/>
    <property type="evidence" value="ECO:0007669"/>
    <property type="project" value="UniProtKB-SubCell"/>
</dbReference>
<comment type="catalytic activity">
    <reaction evidence="1">
        <text>a beta-lactam + H2O = a substituted beta-amino acid</text>
        <dbReference type="Rhea" id="RHEA:20401"/>
        <dbReference type="ChEBI" id="CHEBI:15377"/>
        <dbReference type="ChEBI" id="CHEBI:35627"/>
        <dbReference type="ChEBI" id="CHEBI:140347"/>
        <dbReference type="EC" id="3.5.2.6"/>
    </reaction>
</comment>
<dbReference type="InterPro" id="IPR011990">
    <property type="entry name" value="TPR-like_helical_dom_sf"/>
</dbReference>
<dbReference type="InterPro" id="IPR040239">
    <property type="entry name" value="HcpB-like"/>
</dbReference>
<dbReference type="EMBL" id="BASD01000014">
    <property type="protein sequence ID" value="GAD19072.1"/>
    <property type="molecule type" value="Genomic_DNA"/>
</dbReference>
<dbReference type="Proteomes" id="UP000018143">
    <property type="component" value="Unassembled WGS sequence"/>
</dbReference>
<dbReference type="STRING" id="1325130.HFN_0203"/>
<comment type="subcellular location">
    <subcellularLocation>
        <location evidence="1">Secreted</location>
    </subcellularLocation>
</comment>
<accession>T1DW29</accession>
<dbReference type="PANTHER" id="PTHR13891:SF1">
    <property type="entry name" value="CYTOCHROME C OXIDASE ASSEMBLY FACTOR 7"/>
    <property type="match status" value="1"/>
</dbReference>
<reference evidence="2 3" key="1">
    <citation type="journal article" date="2013" name="Genome Announc.">
        <title>Draft Genome Sequence of Helicobacter fennelliae Strain MRY12-0050, Isolated from a Bacteremia Patient.</title>
        <authorList>
            <person name="Rimbara E."/>
            <person name="Matsui M."/>
            <person name="Mori S."/>
            <person name="Suzuki S."/>
            <person name="Suzuki M."/>
            <person name="Kim H."/>
            <person name="Sekizuka T."/>
            <person name="Kuroda M."/>
            <person name="Shibayama K."/>
        </authorList>
    </citation>
    <scope>NUCLEOTIDE SEQUENCE [LARGE SCALE GENOMIC DNA]</scope>
    <source>
        <strain evidence="2 3">MRY12-0050</strain>
    </source>
</reference>
<keyword evidence="3" id="KW-1185">Reference proteome</keyword>
<dbReference type="Gene3D" id="1.25.40.10">
    <property type="entry name" value="Tetratricopeptide repeat domain"/>
    <property type="match status" value="1"/>
</dbReference>
<dbReference type="AlphaFoldDB" id="T1DW29"/>
<comment type="function">
    <text evidence="1">Hydrolyzes 6-aminopenicillinic acid and 7-aminocephalosporanic acid (ACA) derivatives.</text>
</comment>
<dbReference type="PANTHER" id="PTHR13891">
    <property type="entry name" value="CYTOCHROME C OXIDASE ASSEMBLY FACTOR 7"/>
    <property type="match status" value="1"/>
</dbReference>
<name>T1DW29_9HELI</name>
<evidence type="ECO:0000256" key="1">
    <source>
        <dbReference type="RuleBase" id="RU366075"/>
    </source>
</evidence>
<comment type="similarity">
    <text evidence="1">Belongs to the hcp beta-lactamase family.</text>
</comment>
<comment type="caution">
    <text evidence="2">The sequence shown here is derived from an EMBL/GenBank/DDBJ whole genome shotgun (WGS) entry which is preliminary data.</text>
</comment>
<dbReference type="GO" id="GO:0008800">
    <property type="term" value="F:beta-lactamase activity"/>
    <property type="evidence" value="ECO:0007669"/>
    <property type="project" value="UniProtKB-UniRule"/>
</dbReference>
<evidence type="ECO:0000313" key="3">
    <source>
        <dbReference type="Proteomes" id="UP000018143"/>
    </source>
</evidence>